<sequence length="202" mass="23089">MSKSADFLAAVENRRTIYSLTNEPVIADENIRKIIETAILNAPSSFNSQSSRVVLLLRKDHEKLWDITSEILKPIVPPEMWAWTEEKVAAFRAAYGTILFLEDTRPVNKLEEQYPAFAHHFPTWSEHASAMLQFILWTALELEGFGASLQHYNPLIDARVASEWGLPAEWQLKSQLVFGKPSGEPDKKTFEPLEDRFKVYGL</sequence>
<gene>
    <name evidence="2" type="ORF">VTL71DRAFT_6870</name>
</gene>
<dbReference type="Pfam" id="PF00881">
    <property type="entry name" value="Nitroreductase"/>
    <property type="match status" value="1"/>
</dbReference>
<evidence type="ECO:0000259" key="1">
    <source>
        <dbReference type="Pfam" id="PF00881"/>
    </source>
</evidence>
<feature type="domain" description="Nitroreductase" evidence="1">
    <location>
        <begin position="12"/>
        <end position="180"/>
    </location>
</feature>
<comment type="caution">
    <text evidence="2">The sequence shown here is derived from an EMBL/GenBank/DDBJ whole genome shotgun (WGS) entry which is preliminary data.</text>
</comment>
<proteinExistence type="predicted"/>
<dbReference type="EMBL" id="JAZHXI010000018">
    <property type="protein sequence ID" value="KAL2061493.1"/>
    <property type="molecule type" value="Genomic_DNA"/>
</dbReference>
<accession>A0ABR4BXN4</accession>
<evidence type="ECO:0000313" key="2">
    <source>
        <dbReference type="EMBL" id="KAL2061493.1"/>
    </source>
</evidence>
<dbReference type="Proteomes" id="UP001595075">
    <property type="component" value="Unassembled WGS sequence"/>
</dbReference>
<dbReference type="InterPro" id="IPR029479">
    <property type="entry name" value="Nitroreductase"/>
</dbReference>
<keyword evidence="3" id="KW-1185">Reference proteome</keyword>
<dbReference type="InterPro" id="IPR033877">
    <property type="entry name" value="Frm2/Hbn1"/>
</dbReference>
<organism evidence="2 3">
    <name type="scientific">Oculimacula yallundae</name>
    <dbReference type="NCBI Taxonomy" id="86028"/>
    <lineage>
        <taxon>Eukaryota</taxon>
        <taxon>Fungi</taxon>
        <taxon>Dikarya</taxon>
        <taxon>Ascomycota</taxon>
        <taxon>Pezizomycotina</taxon>
        <taxon>Leotiomycetes</taxon>
        <taxon>Helotiales</taxon>
        <taxon>Ploettnerulaceae</taxon>
        <taxon>Oculimacula</taxon>
    </lineage>
</organism>
<dbReference type="SUPFAM" id="SSF55469">
    <property type="entry name" value="FMN-dependent nitroreductase-like"/>
    <property type="match status" value="1"/>
</dbReference>
<reference evidence="2 3" key="1">
    <citation type="journal article" date="2024" name="Commun. Biol.">
        <title>Comparative genomic analysis of thermophilic fungi reveals convergent evolutionary adaptations and gene losses.</title>
        <authorList>
            <person name="Steindorff A.S."/>
            <person name="Aguilar-Pontes M.V."/>
            <person name="Robinson A.J."/>
            <person name="Andreopoulos B."/>
            <person name="LaButti K."/>
            <person name="Kuo A."/>
            <person name="Mondo S."/>
            <person name="Riley R."/>
            <person name="Otillar R."/>
            <person name="Haridas S."/>
            <person name="Lipzen A."/>
            <person name="Grimwood J."/>
            <person name="Schmutz J."/>
            <person name="Clum A."/>
            <person name="Reid I.D."/>
            <person name="Moisan M.C."/>
            <person name="Butler G."/>
            <person name="Nguyen T.T.M."/>
            <person name="Dewar K."/>
            <person name="Conant G."/>
            <person name="Drula E."/>
            <person name="Henrissat B."/>
            <person name="Hansel C."/>
            <person name="Singer S."/>
            <person name="Hutchinson M.I."/>
            <person name="de Vries R.P."/>
            <person name="Natvig D.O."/>
            <person name="Powell A.J."/>
            <person name="Tsang A."/>
            <person name="Grigoriev I.V."/>
        </authorList>
    </citation>
    <scope>NUCLEOTIDE SEQUENCE [LARGE SCALE GENOMIC DNA]</scope>
    <source>
        <strain evidence="2 3">CBS 494.80</strain>
    </source>
</reference>
<protein>
    <recommendedName>
        <fullName evidence="1">Nitroreductase domain-containing protein</fullName>
    </recommendedName>
</protein>
<dbReference type="InterPro" id="IPR000415">
    <property type="entry name" value="Nitroreductase-like"/>
</dbReference>
<name>A0ABR4BXN4_9HELO</name>
<dbReference type="PANTHER" id="PTHR43035">
    <property type="entry name" value="FATTY ACID REPRESSION MUTANT PROTEIN 2-RELATED"/>
    <property type="match status" value="1"/>
</dbReference>
<dbReference type="CDD" id="cd02140">
    <property type="entry name" value="Frm2-like"/>
    <property type="match status" value="1"/>
</dbReference>
<dbReference type="Gene3D" id="3.40.109.10">
    <property type="entry name" value="NADH Oxidase"/>
    <property type="match status" value="1"/>
</dbReference>
<dbReference type="PANTHER" id="PTHR43035:SF1">
    <property type="entry name" value="FATTY ACID REPRESSION MUTANT PROTEIN 2-RELATED"/>
    <property type="match status" value="1"/>
</dbReference>
<evidence type="ECO:0000313" key="3">
    <source>
        <dbReference type="Proteomes" id="UP001595075"/>
    </source>
</evidence>